<feature type="domain" description="O-methyltransferase C-terminal" evidence="4">
    <location>
        <begin position="104"/>
        <end position="184"/>
    </location>
</feature>
<dbReference type="GO" id="GO:0008171">
    <property type="term" value="F:O-methyltransferase activity"/>
    <property type="evidence" value="ECO:0007669"/>
    <property type="project" value="InterPro"/>
</dbReference>
<dbReference type="AlphaFoldDB" id="F4PNA8"/>
<dbReference type="PANTHER" id="PTHR43712">
    <property type="entry name" value="PUTATIVE (AFU_ORTHOLOGUE AFUA_4G14580)-RELATED"/>
    <property type="match status" value="1"/>
</dbReference>
<dbReference type="Pfam" id="PF00891">
    <property type="entry name" value="Methyltransf_2"/>
    <property type="match status" value="1"/>
</dbReference>
<dbReference type="Gene3D" id="1.10.10.10">
    <property type="entry name" value="Winged helix-like DNA-binding domain superfamily/Winged helix DNA-binding domain"/>
    <property type="match status" value="1"/>
</dbReference>
<dbReference type="InterPro" id="IPR016461">
    <property type="entry name" value="COMT-like"/>
</dbReference>
<dbReference type="InterPro" id="IPR001077">
    <property type="entry name" value="COMT_C"/>
</dbReference>
<gene>
    <name evidence="6" type="ORF">DFA_05091</name>
</gene>
<evidence type="ECO:0000259" key="4">
    <source>
        <dbReference type="Pfam" id="PF00891"/>
    </source>
</evidence>
<dbReference type="Proteomes" id="UP000007797">
    <property type="component" value="Unassembled WGS sequence"/>
</dbReference>
<dbReference type="InterPro" id="IPR012967">
    <property type="entry name" value="COMT_dimerisation"/>
</dbReference>
<dbReference type="SUPFAM" id="SSF46785">
    <property type="entry name" value="Winged helix' DNA-binding domain"/>
    <property type="match status" value="1"/>
</dbReference>
<keyword evidence="1" id="KW-0489">Methyltransferase</keyword>
<evidence type="ECO:0008006" key="8">
    <source>
        <dbReference type="Google" id="ProtNLM"/>
    </source>
</evidence>
<accession>F4PNA8</accession>
<evidence type="ECO:0000313" key="6">
    <source>
        <dbReference type="EMBL" id="EGG22961.1"/>
    </source>
</evidence>
<dbReference type="InterPro" id="IPR036388">
    <property type="entry name" value="WH-like_DNA-bd_sf"/>
</dbReference>
<name>F4PNA8_CACFS</name>
<feature type="domain" description="O-methyltransferase dimerisation" evidence="5">
    <location>
        <begin position="7"/>
        <end position="81"/>
    </location>
</feature>
<dbReference type="RefSeq" id="XP_004360812.1">
    <property type="nucleotide sequence ID" value="XM_004360755.1"/>
</dbReference>
<dbReference type="InterPro" id="IPR029063">
    <property type="entry name" value="SAM-dependent_MTases_sf"/>
</dbReference>
<dbReference type="GO" id="GO:0046983">
    <property type="term" value="F:protein dimerization activity"/>
    <property type="evidence" value="ECO:0007669"/>
    <property type="project" value="InterPro"/>
</dbReference>
<evidence type="ECO:0000256" key="1">
    <source>
        <dbReference type="ARBA" id="ARBA00022603"/>
    </source>
</evidence>
<dbReference type="InterPro" id="IPR036390">
    <property type="entry name" value="WH_DNA-bd_sf"/>
</dbReference>
<dbReference type="OrthoDB" id="16076at2759"/>
<dbReference type="Pfam" id="PF08100">
    <property type="entry name" value="Dimerisation"/>
    <property type="match status" value="1"/>
</dbReference>
<dbReference type="Gene3D" id="3.40.50.150">
    <property type="entry name" value="Vaccinia Virus protein VP39"/>
    <property type="match status" value="1"/>
</dbReference>
<reference evidence="7" key="1">
    <citation type="journal article" date="2011" name="Genome Res.">
        <title>Phylogeny-wide analysis of social amoeba genomes highlights ancient origins for complex intercellular communication.</title>
        <authorList>
            <person name="Heidel A.J."/>
            <person name="Lawal H.M."/>
            <person name="Felder M."/>
            <person name="Schilde C."/>
            <person name="Helps N.R."/>
            <person name="Tunggal B."/>
            <person name="Rivero F."/>
            <person name="John U."/>
            <person name="Schleicher M."/>
            <person name="Eichinger L."/>
            <person name="Platzer M."/>
            <person name="Noegel A.A."/>
            <person name="Schaap P."/>
            <person name="Gloeckner G."/>
        </authorList>
    </citation>
    <scope>NUCLEOTIDE SEQUENCE [LARGE SCALE GENOMIC DNA]</scope>
    <source>
        <strain evidence="7">SH3</strain>
    </source>
</reference>
<sequence length="257" mass="29448">MQEIRSLIDGYCTTKCILVAVEIGLANLIEKNEKCDIATLAQRCRIDRNILYRFMRALTYLGFFHEDEVVDGLFSHTTLSFALCDPNVSSMVKCRASNGQYRSWDTLSETIKTGHSDHTESLGYPTYWEYLEDPKNLQENMDFSQTMSNITKNVCPFLIDMYDFKNFETIVDVGGSEGRVNQKLQHTMVEDKRFECVAGDFFKKVPIADCYILKNMNAITFGFIEKGSSSNLVSRTLYRHSIYREEECGPSDDICVV</sequence>
<proteinExistence type="predicted"/>
<dbReference type="EMBL" id="GL883008">
    <property type="protein sequence ID" value="EGG22961.1"/>
    <property type="molecule type" value="Genomic_DNA"/>
</dbReference>
<evidence type="ECO:0000256" key="2">
    <source>
        <dbReference type="ARBA" id="ARBA00022679"/>
    </source>
</evidence>
<evidence type="ECO:0000259" key="5">
    <source>
        <dbReference type="Pfam" id="PF08100"/>
    </source>
</evidence>
<organism evidence="6 7">
    <name type="scientific">Cavenderia fasciculata</name>
    <name type="common">Slime mold</name>
    <name type="synonym">Dictyostelium fasciculatum</name>
    <dbReference type="NCBI Taxonomy" id="261658"/>
    <lineage>
        <taxon>Eukaryota</taxon>
        <taxon>Amoebozoa</taxon>
        <taxon>Evosea</taxon>
        <taxon>Eumycetozoa</taxon>
        <taxon>Dictyostelia</taxon>
        <taxon>Acytosteliales</taxon>
        <taxon>Cavenderiaceae</taxon>
        <taxon>Cavenderia</taxon>
    </lineage>
</organism>
<keyword evidence="2" id="KW-0808">Transferase</keyword>
<protein>
    <recommendedName>
        <fullName evidence="8">O-methyltransferase domain-containing protein</fullName>
    </recommendedName>
</protein>
<keyword evidence="7" id="KW-1185">Reference proteome</keyword>
<dbReference type="PANTHER" id="PTHR43712:SF2">
    <property type="entry name" value="O-METHYLTRANSFERASE CICE"/>
    <property type="match status" value="1"/>
</dbReference>
<dbReference type="SUPFAM" id="SSF53335">
    <property type="entry name" value="S-adenosyl-L-methionine-dependent methyltransferases"/>
    <property type="match status" value="1"/>
</dbReference>
<evidence type="ECO:0000313" key="7">
    <source>
        <dbReference type="Proteomes" id="UP000007797"/>
    </source>
</evidence>
<evidence type="ECO:0000256" key="3">
    <source>
        <dbReference type="ARBA" id="ARBA00022691"/>
    </source>
</evidence>
<keyword evidence="3" id="KW-0949">S-adenosyl-L-methionine</keyword>
<dbReference type="GeneID" id="14875715"/>
<dbReference type="GO" id="GO:0032259">
    <property type="term" value="P:methylation"/>
    <property type="evidence" value="ECO:0007669"/>
    <property type="project" value="UniProtKB-KW"/>
</dbReference>
<dbReference type="KEGG" id="dfa:DFA_05091"/>
<dbReference type="PROSITE" id="PS51683">
    <property type="entry name" value="SAM_OMT_II"/>
    <property type="match status" value="1"/>
</dbReference>